<dbReference type="AlphaFoldDB" id="A0A1Y5RUB7"/>
<evidence type="ECO:0008006" key="4">
    <source>
        <dbReference type="Google" id="ProtNLM"/>
    </source>
</evidence>
<feature type="transmembrane region" description="Helical" evidence="1">
    <location>
        <begin position="313"/>
        <end position="334"/>
    </location>
</feature>
<feature type="transmembrane region" description="Helical" evidence="1">
    <location>
        <begin position="6"/>
        <end position="26"/>
    </location>
</feature>
<feature type="transmembrane region" description="Helical" evidence="1">
    <location>
        <begin position="69"/>
        <end position="86"/>
    </location>
</feature>
<feature type="transmembrane region" description="Helical" evidence="1">
    <location>
        <begin position="268"/>
        <end position="301"/>
    </location>
</feature>
<feature type="transmembrane region" description="Helical" evidence="1">
    <location>
        <begin position="192"/>
        <end position="213"/>
    </location>
</feature>
<name>A0A1Y5RUB7_9PROT</name>
<dbReference type="OrthoDB" id="8897807at2"/>
<feature type="transmembrane region" description="Helical" evidence="1">
    <location>
        <begin position="162"/>
        <end position="180"/>
    </location>
</feature>
<evidence type="ECO:0000256" key="1">
    <source>
        <dbReference type="SAM" id="Phobius"/>
    </source>
</evidence>
<evidence type="ECO:0000313" key="2">
    <source>
        <dbReference type="EMBL" id="SLN22809.1"/>
    </source>
</evidence>
<reference evidence="2 3" key="1">
    <citation type="submission" date="2017-03" db="EMBL/GenBank/DDBJ databases">
        <authorList>
            <person name="Afonso C.L."/>
            <person name="Miller P.J."/>
            <person name="Scott M.A."/>
            <person name="Spackman E."/>
            <person name="Goraichik I."/>
            <person name="Dimitrov K.M."/>
            <person name="Suarez D.L."/>
            <person name="Swayne D.E."/>
        </authorList>
    </citation>
    <scope>NUCLEOTIDE SEQUENCE [LARGE SCALE GENOMIC DNA]</scope>
    <source>
        <strain evidence="2 3">CECT 7691</strain>
    </source>
</reference>
<feature type="transmembrane region" description="Helical" evidence="1">
    <location>
        <begin position="374"/>
        <end position="400"/>
    </location>
</feature>
<sequence>MIGYLGAITGCLIAFGLAPLAVYGLAARIFRPASGDHLRLLLVVGGLGPAALTWLLWLGLALAPGQPGALYPAITTLPCLALLWATREALAPLRRDVTVMLGTRLRRRLAAGLLLLLIVVVGYLVTVPMMAHDPLQYVSVAQIIFRDLSLAGYPPNPADPELGVFVAATHPPGHLMHLLWTFLWQGDREGIAFLRLFSVFYWLAQSASLWALLRPRGPLVALLGALGVFCAPLYVETVLIAHIDPYRIYTLWTAVVLAAWAARQWNPAALAFAGAAIGLAMFSHSIGIVALPFAAAAYFLVTPGAFWRVAFGRRLAGVILLTVAALAIGGWQYLENTINTGFPVGDTASIWELAELNYDDQLRELRDLSGLWELIVLGALRLFVADNYFGLIFWILPVLLPFTWRRFAEDRVGLSSLIFIGLFYLLVAATLAVDSVLIVKNNRYLLTLAPFFAYSGILAILFAWQRLGAGFGSFKPPDRVMALLDRLPVQLPEFRIMAQGAFAVAVVAVFFTSLAATRERLSSYRHFLAPIATLAGDPFRAIADDPRTFGPTISFARKHLAGNALPLVYRQPEFSVYAWHPSIRAIDPTLADFYRSRDAAGAIKRLRRLGIDHVITPRNYLPLTLGNSAMEELVADPHYSELLYQDNRNQVFRLHDSPVRVRCEPVPGFDSGWTTDLLQNGDDTNIIWDHNADGETVRRLIWDEDGRIRVMSQAVEMAPIREHLPPELAARPLVLRLTSAVRGDGWVRVDQLNYTDAGYELEERPVWQGRVISSERAIDLQFIVPPSAAIIRFALRNDGSIRGDVELRAFRLCVIHPAEGDGAGTALKQ</sequence>
<protein>
    <recommendedName>
        <fullName evidence="4">Glycosyltransferase RgtA/B/C/D-like domain-containing protein</fullName>
    </recommendedName>
</protein>
<keyword evidence="1" id="KW-0472">Membrane</keyword>
<feature type="transmembrane region" description="Helical" evidence="1">
    <location>
        <begin position="496"/>
        <end position="516"/>
    </location>
</feature>
<keyword evidence="1" id="KW-1133">Transmembrane helix</keyword>
<feature type="transmembrane region" description="Helical" evidence="1">
    <location>
        <begin position="109"/>
        <end position="131"/>
    </location>
</feature>
<keyword evidence="3" id="KW-1185">Reference proteome</keyword>
<feature type="transmembrane region" description="Helical" evidence="1">
    <location>
        <begin position="246"/>
        <end position="262"/>
    </location>
</feature>
<dbReference type="InParanoid" id="A0A1Y5RUB7"/>
<gene>
    <name evidence="2" type="ORF">OCH7691_00612</name>
</gene>
<organism evidence="2 3">
    <name type="scientific">Oceanibacterium hippocampi</name>
    <dbReference type="NCBI Taxonomy" id="745714"/>
    <lineage>
        <taxon>Bacteria</taxon>
        <taxon>Pseudomonadati</taxon>
        <taxon>Pseudomonadota</taxon>
        <taxon>Alphaproteobacteria</taxon>
        <taxon>Sneathiellales</taxon>
        <taxon>Sneathiellaceae</taxon>
        <taxon>Oceanibacterium</taxon>
    </lineage>
</organism>
<feature type="transmembrane region" description="Helical" evidence="1">
    <location>
        <begin position="38"/>
        <end position="57"/>
    </location>
</feature>
<keyword evidence="1" id="KW-0812">Transmembrane</keyword>
<dbReference type="Proteomes" id="UP000193200">
    <property type="component" value="Unassembled WGS sequence"/>
</dbReference>
<evidence type="ECO:0000313" key="3">
    <source>
        <dbReference type="Proteomes" id="UP000193200"/>
    </source>
</evidence>
<dbReference type="RefSeq" id="WP_085881936.1">
    <property type="nucleotide sequence ID" value="NZ_FWFR01000001.1"/>
</dbReference>
<proteinExistence type="predicted"/>
<feature type="transmembrane region" description="Helical" evidence="1">
    <location>
        <begin position="444"/>
        <end position="464"/>
    </location>
</feature>
<feature type="transmembrane region" description="Helical" evidence="1">
    <location>
        <begin position="219"/>
        <end position="239"/>
    </location>
</feature>
<dbReference type="EMBL" id="FWFR01000001">
    <property type="protein sequence ID" value="SLN22809.1"/>
    <property type="molecule type" value="Genomic_DNA"/>
</dbReference>
<feature type="transmembrane region" description="Helical" evidence="1">
    <location>
        <begin position="412"/>
        <end position="432"/>
    </location>
</feature>
<accession>A0A1Y5RUB7</accession>